<proteinExistence type="predicted"/>
<evidence type="ECO:0000313" key="3">
    <source>
        <dbReference type="EMBL" id="SGZ19281.1"/>
    </source>
</evidence>
<protein>
    <submittedName>
        <fullName evidence="3">Transposase</fullName>
    </submittedName>
</protein>
<accession>A0A1L0F8W5</accession>
<dbReference type="GO" id="GO:0015074">
    <property type="term" value="P:DNA integration"/>
    <property type="evidence" value="ECO:0007669"/>
    <property type="project" value="InterPro"/>
</dbReference>
<feature type="compositionally biased region" description="Polar residues" evidence="1">
    <location>
        <begin position="45"/>
        <end position="55"/>
    </location>
</feature>
<gene>
    <name evidence="3" type="ORF">NVI5450_4751</name>
</gene>
<reference evidence="3 4" key="1">
    <citation type="submission" date="2016-11" db="EMBL/GenBank/DDBJ databases">
        <authorList>
            <person name="Jaros S."/>
            <person name="Januszkiewicz K."/>
            <person name="Wedrychowicz H."/>
        </authorList>
    </citation>
    <scope>NUCLEOTIDE SEQUENCE [LARGE SCALE GENOMIC DNA]</scope>
    <source>
        <strain evidence="3">NVI 5450</strain>
    </source>
</reference>
<feature type="domain" description="Integrase catalytic" evidence="2">
    <location>
        <begin position="127"/>
        <end position="269"/>
    </location>
</feature>
<dbReference type="AlphaFoldDB" id="A0A1L0F8W5"/>
<name>A0A1L0F8W5_9GAMM</name>
<organism evidence="3 4">
    <name type="scientific">Moritella viscosa</name>
    <dbReference type="NCBI Taxonomy" id="80854"/>
    <lineage>
        <taxon>Bacteria</taxon>
        <taxon>Pseudomonadati</taxon>
        <taxon>Pseudomonadota</taxon>
        <taxon>Gammaproteobacteria</taxon>
        <taxon>Alteromonadales</taxon>
        <taxon>Moritellaceae</taxon>
        <taxon>Moritella</taxon>
    </lineage>
</organism>
<dbReference type="PANTHER" id="PTHR35004:SF7">
    <property type="entry name" value="INTEGRASE PROTEIN"/>
    <property type="match status" value="1"/>
</dbReference>
<dbReference type="Proteomes" id="UP000183794">
    <property type="component" value="Unassembled WGS sequence"/>
</dbReference>
<feature type="region of interest" description="Disordered" evidence="1">
    <location>
        <begin position="238"/>
        <end position="269"/>
    </location>
</feature>
<dbReference type="EMBL" id="FPLD01000140">
    <property type="protein sequence ID" value="SGZ19281.1"/>
    <property type="molecule type" value="Genomic_DNA"/>
</dbReference>
<dbReference type="NCBIfam" id="NF033546">
    <property type="entry name" value="transpos_IS21"/>
    <property type="match status" value="1"/>
</dbReference>
<evidence type="ECO:0000256" key="1">
    <source>
        <dbReference type="SAM" id="MobiDB-lite"/>
    </source>
</evidence>
<sequence>MPGKSITQQQVKLYMSYRNQPKQSQAKAAAKAGISERTARRIDTQQHQVQDQPRQYRTRKDPFDGMFEAHLVPLLKTNPALQPITLLDALEEHAPGKFDHKHLRTLQRRVKRWRAKEGPDQEVIFLQLHTPGDMGISDYTWANELNISIARVSFKHKLYHYRLVYSGWTYVQTILGGESFESLSSGFQNALWASGGVPLKHRTDSLSAAFKNHTEETILTQRYDALCKHYGVNPTRNNKGVAHENGAIESPKSSFKTEDGAAATSERES</sequence>
<dbReference type="InterPro" id="IPR001584">
    <property type="entry name" value="Integrase_cat-core"/>
</dbReference>
<feature type="compositionally biased region" description="Basic and acidic residues" evidence="1">
    <location>
        <begin position="255"/>
        <end position="269"/>
    </location>
</feature>
<feature type="region of interest" description="Disordered" evidence="1">
    <location>
        <begin position="18"/>
        <end position="59"/>
    </location>
</feature>
<dbReference type="PROSITE" id="PS50994">
    <property type="entry name" value="INTEGRASE"/>
    <property type="match status" value="1"/>
</dbReference>
<dbReference type="PANTHER" id="PTHR35004">
    <property type="entry name" value="TRANSPOSASE RV3428C-RELATED"/>
    <property type="match status" value="1"/>
</dbReference>
<evidence type="ECO:0000313" key="4">
    <source>
        <dbReference type="Proteomes" id="UP000183794"/>
    </source>
</evidence>
<evidence type="ECO:0000259" key="2">
    <source>
        <dbReference type="PROSITE" id="PS50994"/>
    </source>
</evidence>